<dbReference type="InterPro" id="IPR004827">
    <property type="entry name" value="bZIP"/>
</dbReference>
<sequence length="461" mass="51424">MQPHLTSSLRVTPVRIQTGIPSGSLGTTANITKFVLVHRQSGDWANYPIQELEATSITTTSTELQTNKVIDVGQVACNISPKNFIGLAEGSAHLNQPAGTSKMAIFDVAAESSMDLGGELLPFNHKDLSLPPCDSEMADCPLTTEMSSVSVPPHGAILDNGLPSEGLPCVSGMVNNVLVDERPFSPSDFLQENPAPSSSQIQNLEIPPHILDDIAQLLAKTSEDISWDNTQQLDLDLDLFSDSEEQDVLNNVVLECGIQDEVKEESHVQCKKDMTNIRMEEQIQDQCKIEELNSAVKKESQDHCKGKLPTLAVSTTVTQPTRNQGDCVGPVRTRQTRRSSRKSVRCKMNCLDDESTTAEVTVNKELKDLVASTSSTTRRTDQDFRTLTGEEKYKRNREQNNLASKKCREKRKEKFKNMEIELVELETINKALKDKVERLTLLRDEFKKFVNKFLFERMSQK</sequence>
<dbReference type="InterPro" id="IPR046347">
    <property type="entry name" value="bZIP_sf"/>
</dbReference>
<dbReference type="Gene3D" id="1.20.5.170">
    <property type="match status" value="1"/>
</dbReference>
<evidence type="ECO:0000256" key="1">
    <source>
        <dbReference type="SAM" id="Coils"/>
    </source>
</evidence>
<evidence type="ECO:0000313" key="3">
    <source>
        <dbReference type="EMBL" id="JAI67280.1"/>
    </source>
</evidence>
<reference evidence="3" key="1">
    <citation type="submission" date="2015-09" db="EMBL/GenBank/DDBJ databases">
        <title>Scylla olivacea transcriptome.</title>
        <authorList>
            <person name="Ikhwanuddin M."/>
        </authorList>
    </citation>
    <scope>NUCLEOTIDE SEQUENCE</scope>
</reference>
<protein>
    <recommendedName>
        <fullName evidence="2">BZIP domain-containing protein</fullName>
    </recommendedName>
</protein>
<dbReference type="Pfam" id="PF07716">
    <property type="entry name" value="bZIP_2"/>
    <property type="match status" value="1"/>
</dbReference>
<accession>A0A0N7ZDH7</accession>
<dbReference type="PROSITE" id="PS00036">
    <property type="entry name" value="BZIP_BASIC"/>
    <property type="match status" value="1"/>
</dbReference>
<dbReference type="PROSITE" id="PS50217">
    <property type="entry name" value="BZIP"/>
    <property type="match status" value="1"/>
</dbReference>
<keyword evidence="1" id="KW-0175">Coiled coil</keyword>
<dbReference type="AlphaFoldDB" id="A0A0N7ZDH7"/>
<dbReference type="SUPFAM" id="SSF57959">
    <property type="entry name" value="Leucine zipper domain"/>
    <property type="match status" value="1"/>
</dbReference>
<name>A0A0N7ZDH7_SCYOL</name>
<organism evidence="3">
    <name type="scientific">Scylla olivacea</name>
    <name type="common">Orange mud crab</name>
    <name type="synonym">Cancer olivacea</name>
    <dbReference type="NCBI Taxonomy" id="85551"/>
    <lineage>
        <taxon>Eukaryota</taxon>
        <taxon>Metazoa</taxon>
        <taxon>Ecdysozoa</taxon>
        <taxon>Arthropoda</taxon>
        <taxon>Crustacea</taxon>
        <taxon>Multicrustacea</taxon>
        <taxon>Malacostraca</taxon>
        <taxon>Eumalacostraca</taxon>
        <taxon>Eucarida</taxon>
        <taxon>Decapoda</taxon>
        <taxon>Pleocyemata</taxon>
        <taxon>Brachyura</taxon>
        <taxon>Eubrachyura</taxon>
        <taxon>Portunoidea</taxon>
        <taxon>Portunidae</taxon>
        <taxon>Portuninae</taxon>
        <taxon>Scylla</taxon>
    </lineage>
</organism>
<dbReference type="GO" id="GO:0003700">
    <property type="term" value="F:DNA-binding transcription factor activity"/>
    <property type="evidence" value="ECO:0007669"/>
    <property type="project" value="InterPro"/>
</dbReference>
<dbReference type="EMBL" id="GDRN01037758">
    <property type="protein sequence ID" value="JAI67280.1"/>
    <property type="molecule type" value="Transcribed_RNA"/>
</dbReference>
<feature type="domain" description="BZIP" evidence="2">
    <location>
        <begin position="390"/>
        <end position="453"/>
    </location>
</feature>
<feature type="coiled-coil region" evidence="1">
    <location>
        <begin position="408"/>
        <end position="445"/>
    </location>
</feature>
<evidence type="ECO:0000259" key="2">
    <source>
        <dbReference type="PROSITE" id="PS50217"/>
    </source>
</evidence>
<dbReference type="SMART" id="SM00338">
    <property type="entry name" value="BRLZ"/>
    <property type="match status" value="1"/>
</dbReference>
<proteinExistence type="predicted"/>